<evidence type="ECO:0000313" key="1">
    <source>
        <dbReference type="EMBL" id="AHA64315.1"/>
    </source>
</evidence>
<proteinExistence type="predicted"/>
<name>A0A0A6ZR38_SHIDY</name>
<dbReference type="KEGG" id="sdz:Asd1617_01488"/>
<protein>
    <submittedName>
        <fullName evidence="1">Uncharacterized protein</fullName>
    </submittedName>
</protein>
<evidence type="ECO:0000313" key="2">
    <source>
        <dbReference type="Proteomes" id="UP000031647"/>
    </source>
</evidence>
<dbReference type="Proteomes" id="UP000031647">
    <property type="component" value="Chromosome"/>
</dbReference>
<accession>A0A0A6ZR38</accession>
<dbReference type="EMBL" id="CP006736">
    <property type="protein sequence ID" value="AHA64315.1"/>
    <property type="molecule type" value="Genomic_DNA"/>
</dbReference>
<dbReference type="HOGENOM" id="CLU_219374_0_0_6"/>
<reference evidence="1 2" key="1">
    <citation type="submission" date="2013-09" db="EMBL/GenBank/DDBJ databases">
        <title>Comparative genomics of Sd1617 to representative strains in evaluating its pathogenesis.</title>
        <authorList>
            <person name="Aksomboon Vongsawan A."/>
            <person name="Kapatral V."/>
            <person name="Vaisvil B."/>
            <person name="Serichantalergs O."/>
            <person name="Hale T.L."/>
            <person name="Mason C.J."/>
        </authorList>
    </citation>
    <scope>NUCLEOTIDE SEQUENCE [LARGE SCALE GENOMIC DNA]</scope>
    <source>
        <strain evidence="1 2">1617</strain>
    </source>
</reference>
<sequence>MPHTLMRLTDGGTTNFVNFYEFGQHLYSKLA</sequence>
<dbReference type="AlphaFoldDB" id="A0A0A6ZR38"/>
<gene>
    <name evidence="1" type="ORF">Asd1617_01488</name>
</gene>
<organism evidence="1 2">
    <name type="scientific">Shigella dysenteriae 1617</name>
    <dbReference type="NCBI Taxonomy" id="754093"/>
    <lineage>
        <taxon>Bacteria</taxon>
        <taxon>Pseudomonadati</taxon>
        <taxon>Pseudomonadota</taxon>
        <taxon>Gammaproteobacteria</taxon>
        <taxon>Enterobacterales</taxon>
        <taxon>Enterobacteriaceae</taxon>
        <taxon>Shigella</taxon>
    </lineage>
</organism>